<name>A0A8J4DZH3_9ACTN</name>
<protein>
    <submittedName>
        <fullName evidence="1">Uncharacterized protein</fullName>
    </submittedName>
</protein>
<dbReference type="AlphaFoldDB" id="A0A8J4DZH3"/>
<proteinExistence type="predicted"/>
<evidence type="ECO:0000313" key="1">
    <source>
        <dbReference type="EMBL" id="GIJ56725.1"/>
    </source>
</evidence>
<organism evidence="1 2">
    <name type="scientific">Virgisporangium aurantiacum</name>
    <dbReference type="NCBI Taxonomy" id="175570"/>
    <lineage>
        <taxon>Bacteria</taxon>
        <taxon>Bacillati</taxon>
        <taxon>Actinomycetota</taxon>
        <taxon>Actinomycetes</taxon>
        <taxon>Micromonosporales</taxon>
        <taxon>Micromonosporaceae</taxon>
        <taxon>Virgisporangium</taxon>
    </lineage>
</organism>
<comment type="caution">
    <text evidence="1">The sequence shown here is derived from an EMBL/GenBank/DDBJ whole genome shotgun (WGS) entry which is preliminary data.</text>
</comment>
<evidence type="ECO:0000313" key="2">
    <source>
        <dbReference type="Proteomes" id="UP000612585"/>
    </source>
</evidence>
<dbReference type="EMBL" id="BOPG01000025">
    <property type="protein sequence ID" value="GIJ56725.1"/>
    <property type="molecule type" value="Genomic_DNA"/>
</dbReference>
<gene>
    <name evidence="1" type="ORF">Vau01_042410</name>
</gene>
<keyword evidence="2" id="KW-1185">Reference proteome</keyword>
<dbReference type="RefSeq" id="WP_203995501.1">
    <property type="nucleotide sequence ID" value="NZ_BOPG01000025.1"/>
</dbReference>
<accession>A0A8J4DZH3</accession>
<reference evidence="1" key="1">
    <citation type="submission" date="2021-01" db="EMBL/GenBank/DDBJ databases">
        <title>Whole genome shotgun sequence of Virgisporangium aurantiacum NBRC 16421.</title>
        <authorList>
            <person name="Komaki H."/>
            <person name="Tamura T."/>
        </authorList>
    </citation>
    <scope>NUCLEOTIDE SEQUENCE</scope>
    <source>
        <strain evidence="1">NBRC 16421</strain>
    </source>
</reference>
<dbReference type="Proteomes" id="UP000612585">
    <property type="component" value="Unassembled WGS sequence"/>
</dbReference>
<sequence>MNEPEGGHVDPADAALLDRLRPLVEEDDPVPPAVTAAAKAASTWRRIDEELAELGELADLTGDSLSLAAGVRGGATRLLTYEAGDLTVEIEVSTDDDRIRILGQVVPAGALLVRVEQPAQAVEVGSDELGRFRATGLSAGPTRLSLTPPGGAPVRTQWTLL</sequence>